<dbReference type="EMBL" id="MF417949">
    <property type="protein sequence ID" value="ASN72303.1"/>
    <property type="molecule type" value="Genomic_DNA"/>
</dbReference>
<accession>A0A2H4JDZ3</accession>
<gene>
    <name evidence="1" type="ORF">7S9_18</name>
</gene>
<reference evidence="1" key="1">
    <citation type="submission" date="2017-06" db="EMBL/GenBank/DDBJ databases">
        <title>Novel phages from South African skin metaviromes.</title>
        <authorList>
            <person name="van Zyl L.J."/>
            <person name="Abrahams Y."/>
            <person name="Stander E.A."/>
            <person name="Kirby B.M."/>
            <person name="Clavaud C."/>
            <person name="Farcet C."/>
            <person name="Breton L."/>
            <person name="Trindade M.I."/>
        </authorList>
    </citation>
    <scope>NUCLEOTIDE SEQUENCE</scope>
</reference>
<name>A0A2H4JDZ3_9CAUD</name>
<organism evidence="1">
    <name type="scientific">uncultured Caudovirales phage</name>
    <dbReference type="NCBI Taxonomy" id="2100421"/>
    <lineage>
        <taxon>Viruses</taxon>
        <taxon>Duplodnaviria</taxon>
        <taxon>Heunggongvirae</taxon>
        <taxon>Uroviricota</taxon>
        <taxon>Caudoviricetes</taxon>
        <taxon>Peduoviridae</taxon>
        <taxon>Maltschvirus</taxon>
        <taxon>Maltschvirus maltsch</taxon>
    </lineage>
</organism>
<protein>
    <submittedName>
        <fullName evidence="1">Uncharacterized protein</fullName>
    </submittedName>
</protein>
<proteinExistence type="predicted"/>
<sequence>MGNKSNSEIIARVLEMSKSDIYIWDVLSEFDSKQEEEILDFIDENIEEFEIFLNTALIHIVERLKLRIAFATAKEDNDND</sequence>
<evidence type="ECO:0000313" key="1">
    <source>
        <dbReference type="EMBL" id="ASN72303.1"/>
    </source>
</evidence>